<dbReference type="SMART" id="SM00382">
    <property type="entry name" value="AAA"/>
    <property type="match status" value="1"/>
</dbReference>
<feature type="domain" description="Bacterial type II secretion system protein E" evidence="4">
    <location>
        <begin position="366"/>
        <end position="380"/>
    </location>
</feature>
<dbReference type="CDD" id="cd01129">
    <property type="entry name" value="PulE-GspE-like"/>
    <property type="match status" value="1"/>
</dbReference>
<accession>A0A8J6NDC1</accession>
<dbReference type="InterPro" id="IPR003593">
    <property type="entry name" value="AAA+_ATPase"/>
</dbReference>
<sequence>MTKPPKKKRFGDILIDGGLITATQLQQALDYGKEREIKLGEALLSLGFVTELAVAKTLSKQLAIPYVDLNKVVVDPAISTAIPESMARQFKLIAIGTRPGEILVAFADPLNIFAIDEISRHLNDKLIPCVAVESLINAAIDRIYLAQTDLGKMAADTSDSGEESEAVGALNDILLGSVKEEASDIHIEPDGEKLRVRYRVDGLLRKSLEYPVEMHPSLVSRIKIVSQLDIGERRKPQDGRFDIPISGKEFDIRVSILPLSCGEKVVMRLLDKSKIQIGLRDLGFEKEQQDIFEKHLSQPHEIILVTGPTGSGKTTTLYAALNKINGIDKNIVTVEDPVEYELKGVNQVQVNPKADLTFVTALRSILRQDPDVVMIGEIRDVETAEIAIQSALTGHLVLSTLHTNDACGAVARLIDMGIPPFLIASSLGLVVAQRLLRCLCKHCKESFTPPEEVWQEFNIEYDKDKVLYKPVGCLHCEQTGYHGRTAIYETLSVSTTIGELIMARSSSHEIAKQARKEGFKGLRQAGIKKMLAGITSLDEVLRVSMDSQE</sequence>
<dbReference type="Proteomes" id="UP000614424">
    <property type="component" value="Unassembled WGS sequence"/>
</dbReference>
<dbReference type="GO" id="GO:0016887">
    <property type="term" value="F:ATP hydrolysis activity"/>
    <property type="evidence" value="ECO:0007669"/>
    <property type="project" value="TreeGrafter"/>
</dbReference>
<dbReference type="Gene3D" id="3.30.450.90">
    <property type="match status" value="1"/>
</dbReference>
<gene>
    <name evidence="5" type="primary">tadA</name>
    <name evidence="5" type="ORF">H8E41_10535</name>
</gene>
<evidence type="ECO:0000256" key="2">
    <source>
        <dbReference type="ARBA" id="ARBA00022741"/>
    </source>
</evidence>
<dbReference type="Gene3D" id="3.40.50.300">
    <property type="entry name" value="P-loop containing nucleotide triphosphate hydrolases"/>
    <property type="match status" value="1"/>
</dbReference>
<dbReference type="Gene3D" id="3.30.300.160">
    <property type="entry name" value="Type II secretion system, protein E, N-terminal domain"/>
    <property type="match status" value="1"/>
</dbReference>
<dbReference type="PROSITE" id="PS00662">
    <property type="entry name" value="T2SP_E"/>
    <property type="match status" value="1"/>
</dbReference>
<dbReference type="GO" id="GO:0005524">
    <property type="term" value="F:ATP binding"/>
    <property type="evidence" value="ECO:0007669"/>
    <property type="project" value="UniProtKB-KW"/>
</dbReference>
<protein>
    <submittedName>
        <fullName evidence="5">Flp pilus assembly complex ATPase component TadA</fullName>
    </submittedName>
</protein>
<evidence type="ECO:0000259" key="4">
    <source>
        <dbReference type="PROSITE" id="PS00662"/>
    </source>
</evidence>
<dbReference type="PANTHER" id="PTHR30258">
    <property type="entry name" value="TYPE II SECRETION SYSTEM PROTEIN GSPE-RELATED"/>
    <property type="match status" value="1"/>
</dbReference>
<reference evidence="5 6" key="1">
    <citation type="submission" date="2020-08" db="EMBL/GenBank/DDBJ databases">
        <title>Bridging the membrane lipid divide: bacteria of the FCB group superphylum have the potential to synthesize archaeal ether lipids.</title>
        <authorList>
            <person name="Villanueva L."/>
            <person name="Von Meijenfeldt F.A.B."/>
            <person name="Westbye A.B."/>
            <person name="Yadav S."/>
            <person name="Hopmans E.C."/>
            <person name="Dutilh B.E."/>
            <person name="Sinninghe Damste J.S."/>
        </authorList>
    </citation>
    <scope>NUCLEOTIDE SEQUENCE [LARGE SCALE GENOMIC DNA]</scope>
    <source>
        <strain evidence="5">NIOZ-UU47</strain>
    </source>
</reference>
<dbReference type="AlphaFoldDB" id="A0A8J6NDC1"/>
<organism evidence="5 6">
    <name type="scientific">Candidatus Desulfobia pelagia</name>
    <dbReference type="NCBI Taxonomy" id="2841692"/>
    <lineage>
        <taxon>Bacteria</taxon>
        <taxon>Pseudomonadati</taxon>
        <taxon>Thermodesulfobacteriota</taxon>
        <taxon>Desulfobulbia</taxon>
        <taxon>Desulfobulbales</taxon>
        <taxon>Desulfobulbaceae</taxon>
        <taxon>Candidatus Desulfobia</taxon>
    </lineage>
</organism>
<comment type="caution">
    <text evidence="5">The sequence shown here is derived from an EMBL/GenBank/DDBJ whole genome shotgun (WGS) entry which is preliminary data.</text>
</comment>
<dbReference type="SUPFAM" id="SSF52540">
    <property type="entry name" value="P-loop containing nucleoside triphosphate hydrolases"/>
    <property type="match status" value="1"/>
</dbReference>
<evidence type="ECO:0000256" key="1">
    <source>
        <dbReference type="ARBA" id="ARBA00006611"/>
    </source>
</evidence>
<dbReference type="Pfam" id="PF00437">
    <property type="entry name" value="T2SSE"/>
    <property type="match status" value="1"/>
</dbReference>
<dbReference type="InterPro" id="IPR001482">
    <property type="entry name" value="T2SS/T4SS_dom"/>
</dbReference>
<keyword evidence="2" id="KW-0547">Nucleotide-binding</keyword>
<evidence type="ECO:0000313" key="5">
    <source>
        <dbReference type="EMBL" id="MBC8318331.1"/>
    </source>
</evidence>
<dbReference type="PANTHER" id="PTHR30258:SF1">
    <property type="entry name" value="PROTEIN TRANSPORT PROTEIN HOFB HOMOLOG"/>
    <property type="match status" value="1"/>
</dbReference>
<dbReference type="Pfam" id="PF05157">
    <property type="entry name" value="MshEN"/>
    <property type="match status" value="1"/>
</dbReference>
<dbReference type="SUPFAM" id="SSF160246">
    <property type="entry name" value="EspE N-terminal domain-like"/>
    <property type="match status" value="1"/>
</dbReference>
<dbReference type="GO" id="GO:0005886">
    <property type="term" value="C:plasma membrane"/>
    <property type="evidence" value="ECO:0007669"/>
    <property type="project" value="TreeGrafter"/>
</dbReference>
<comment type="similarity">
    <text evidence="1">Belongs to the GSP E family.</text>
</comment>
<dbReference type="EMBL" id="JACNJZ010000149">
    <property type="protein sequence ID" value="MBC8318331.1"/>
    <property type="molecule type" value="Genomic_DNA"/>
</dbReference>
<dbReference type="InterPro" id="IPR007831">
    <property type="entry name" value="T2SS_GspE_N"/>
</dbReference>
<dbReference type="FunFam" id="3.40.50.300:FF:000398">
    <property type="entry name" value="Type IV pilus assembly ATPase PilB"/>
    <property type="match status" value="1"/>
</dbReference>
<dbReference type="InterPro" id="IPR027417">
    <property type="entry name" value="P-loop_NTPase"/>
</dbReference>
<evidence type="ECO:0000313" key="6">
    <source>
        <dbReference type="Proteomes" id="UP000614424"/>
    </source>
</evidence>
<keyword evidence="3" id="KW-0067">ATP-binding</keyword>
<evidence type="ECO:0000256" key="3">
    <source>
        <dbReference type="ARBA" id="ARBA00022840"/>
    </source>
</evidence>
<proteinExistence type="inferred from homology"/>
<name>A0A8J6NDC1_9BACT</name>
<dbReference type="InterPro" id="IPR037257">
    <property type="entry name" value="T2SS_E_N_sf"/>
</dbReference>